<accession>A0A6A6AUS6</accession>
<protein>
    <recommendedName>
        <fullName evidence="1">Heterokaryon incompatibility domain-containing protein</fullName>
    </recommendedName>
</protein>
<proteinExistence type="predicted"/>
<dbReference type="AlphaFoldDB" id="A0A6A6AUS6"/>
<dbReference type="EMBL" id="ML995587">
    <property type="protein sequence ID" value="KAF2135420.1"/>
    <property type="molecule type" value="Genomic_DNA"/>
</dbReference>
<name>A0A6A6AUS6_9PEZI</name>
<dbReference type="OrthoDB" id="3553147at2759"/>
<dbReference type="InterPro" id="IPR052895">
    <property type="entry name" value="HetReg/Transcr_Mod"/>
</dbReference>
<dbReference type="Proteomes" id="UP000799438">
    <property type="component" value="Unassembled WGS sequence"/>
</dbReference>
<dbReference type="RefSeq" id="XP_033391138.1">
    <property type="nucleotide sequence ID" value="XM_033537725.1"/>
</dbReference>
<feature type="domain" description="Heterokaryon incompatibility" evidence="1">
    <location>
        <begin position="3"/>
        <end position="79"/>
    </location>
</feature>
<reference evidence="2" key="1">
    <citation type="journal article" date="2020" name="Stud. Mycol.">
        <title>101 Dothideomycetes genomes: a test case for predicting lifestyles and emergence of pathogens.</title>
        <authorList>
            <person name="Haridas S."/>
            <person name="Albert R."/>
            <person name="Binder M."/>
            <person name="Bloem J."/>
            <person name="Labutti K."/>
            <person name="Salamov A."/>
            <person name="Andreopoulos B."/>
            <person name="Baker S."/>
            <person name="Barry K."/>
            <person name="Bills G."/>
            <person name="Bluhm B."/>
            <person name="Cannon C."/>
            <person name="Castanera R."/>
            <person name="Culley D."/>
            <person name="Daum C."/>
            <person name="Ezra D."/>
            <person name="Gonzalez J."/>
            <person name="Henrissat B."/>
            <person name="Kuo A."/>
            <person name="Liang C."/>
            <person name="Lipzen A."/>
            <person name="Lutzoni F."/>
            <person name="Magnuson J."/>
            <person name="Mondo S."/>
            <person name="Nolan M."/>
            <person name="Ohm R."/>
            <person name="Pangilinan J."/>
            <person name="Park H.-J."/>
            <person name="Ramirez L."/>
            <person name="Alfaro M."/>
            <person name="Sun H."/>
            <person name="Tritt A."/>
            <person name="Yoshinaga Y."/>
            <person name="Zwiers L.-H."/>
            <person name="Turgeon B."/>
            <person name="Goodwin S."/>
            <person name="Spatafora J."/>
            <person name="Crous P."/>
            <person name="Grigoriev I."/>
        </authorList>
    </citation>
    <scope>NUCLEOTIDE SEQUENCE</scope>
    <source>
        <strain evidence="2">CBS 121167</strain>
    </source>
</reference>
<evidence type="ECO:0000313" key="3">
    <source>
        <dbReference type="Proteomes" id="UP000799438"/>
    </source>
</evidence>
<sequence length="96" mass="10935">DNRPVKVRQNLLDALRALRPKLYRLVLWVDALCINQRNNMEKSKQVAKMGRIFQEAVRVTCWIGTPTRDSDSAIAFLNAAGSFLQSMPSLTEEEKT</sequence>
<dbReference type="InterPro" id="IPR010730">
    <property type="entry name" value="HET"/>
</dbReference>
<keyword evidence="3" id="KW-1185">Reference proteome</keyword>
<dbReference type="PANTHER" id="PTHR24148">
    <property type="entry name" value="ANKYRIN REPEAT DOMAIN-CONTAINING PROTEIN 39 HOMOLOG-RELATED"/>
    <property type="match status" value="1"/>
</dbReference>
<gene>
    <name evidence="2" type="ORF">K452DRAFT_239417</name>
</gene>
<evidence type="ECO:0000313" key="2">
    <source>
        <dbReference type="EMBL" id="KAF2135420.1"/>
    </source>
</evidence>
<dbReference type="Pfam" id="PF06985">
    <property type="entry name" value="HET"/>
    <property type="match status" value="1"/>
</dbReference>
<dbReference type="GeneID" id="54295221"/>
<organism evidence="2 3">
    <name type="scientific">Aplosporella prunicola CBS 121167</name>
    <dbReference type="NCBI Taxonomy" id="1176127"/>
    <lineage>
        <taxon>Eukaryota</taxon>
        <taxon>Fungi</taxon>
        <taxon>Dikarya</taxon>
        <taxon>Ascomycota</taxon>
        <taxon>Pezizomycotina</taxon>
        <taxon>Dothideomycetes</taxon>
        <taxon>Dothideomycetes incertae sedis</taxon>
        <taxon>Botryosphaeriales</taxon>
        <taxon>Aplosporellaceae</taxon>
        <taxon>Aplosporella</taxon>
    </lineage>
</organism>
<dbReference type="PANTHER" id="PTHR24148:SF77">
    <property type="entry name" value="HETEROKARYON INCOMPATIBILITY DOMAIN-CONTAINING PROTEIN"/>
    <property type="match status" value="1"/>
</dbReference>
<feature type="non-terminal residue" evidence="2">
    <location>
        <position position="1"/>
    </location>
</feature>
<evidence type="ECO:0000259" key="1">
    <source>
        <dbReference type="Pfam" id="PF06985"/>
    </source>
</evidence>